<evidence type="ECO:0000256" key="1">
    <source>
        <dbReference type="ARBA" id="ARBA00022737"/>
    </source>
</evidence>
<keyword evidence="4" id="KW-1133">Transmembrane helix</keyword>
<evidence type="ECO:0000256" key="4">
    <source>
        <dbReference type="SAM" id="Phobius"/>
    </source>
</evidence>
<gene>
    <name evidence="5" type="ORF">JG688_00005701</name>
</gene>
<keyword evidence="2" id="KW-0802">TPR repeat</keyword>
<evidence type="ECO:0000313" key="6">
    <source>
        <dbReference type="Proteomes" id="UP000709295"/>
    </source>
</evidence>
<reference evidence="5" key="1">
    <citation type="submission" date="2021-01" db="EMBL/GenBank/DDBJ databases">
        <title>Phytophthora aleatoria, a newly-described species from Pinus radiata is distinct from Phytophthora cactorum isolates based on comparative genomics.</title>
        <authorList>
            <person name="Mcdougal R."/>
            <person name="Panda P."/>
            <person name="Williams N."/>
            <person name="Studholme D.J."/>
        </authorList>
    </citation>
    <scope>NUCLEOTIDE SEQUENCE</scope>
    <source>
        <strain evidence="5">NZFS 4037</strain>
    </source>
</reference>
<dbReference type="InterPro" id="IPR039663">
    <property type="entry name" value="AIP/AIPL1/TTC9"/>
</dbReference>
<evidence type="ECO:0000256" key="3">
    <source>
        <dbReference type="SAM" id="MobiDB-lite"/>
    </source>
</evidence>
<dbReference type="PANTHER" id="PTHR11242">
    <property type="entry name" value="ARYL HYDROCARBON RECEPTOR INTERACTING PROTEIN RELATED"/>
    <property type="match status" value="1"/>
</dbReference>
<accession>A0A8J5IZF5</accession>
<evidence type="ECO:0000256" key="2">
    <source>
        <dbReference type="ARBA" id="ARBA00022803"/>
    </source>
</evidence>
<feature type="compositionally biased region" description="Polar residues" evidence="3">
    <location>
        <begin position="711"/>
        <end position="724"/>
    </location>
</feature>
<dbReference type="InterPro" id="IPR019734">
    <property type="entry name" value="TPR_rpt"/>
</dbReference>
<dbReference type="PANTHER" id="PTHR11242:SF17">
    <property type="match status" value="1"/>
</dbReference>
<dbReference type="Proteomes" id="UP000709295">
    <property type="component" value="Unassembled WGS sequence"/>
</dbReference>
<feature type="transmembrane region" description="Helical" evidence="4">
    <location>
        <begin position="145"/>
        <end position="168"/>
    </location>
</feature>
<sequence length="839" mass="94739">MTYWYLTKGLMPFYVSIWSLTGTQNYRFYGTMFGVVGDDTKSLRTKELKPPTSRTAGPFAYIWINVFSRKGIFGVESEHLSTVFAVREVLEASSQTYQAYRASNLLPRAGMNALIVGLLVTNCWTTAGIQLFLRKSPALERVVTLMCDALLNVGMMIVVPLIIFIPYIEAFNFEYSIFKNFDVLYDSVPLATMVLENRLIFASSLFDFATKLIPHLSTFLALVTVSELLGRRDVKVAPELKMPPDFQRFENLVMFHLYNSTIVNWDAESSVSATAHTRLLSVLVGKTQMAEFPAGLLQPLPASLMSVQFSETNLTKLPDDLYVRWHAMAMISFENGILTEIPYQMFFSPVYTLSLMGNQIETLPTLAMMPPENPFADLMTKAVKLKGAQQAQLRTQYDSWPQYFQHSLFMQESVVTVRSKSFPERIAAAEDMKAAGNAHFNGEAFEEAVAEYEKALAVFKYLENKDPGWKKKGIEDGDMLISDFKCDDPEDQKRLDALKVSCYLNIAVAKFKLKEYPVCSRACDDTLELDPQNVKAYYRRAQALITPASSGALEFDRAISDLQKAYAIDPENREVRKLLRELMEQRTKQRALDKETFSGMFNRGQVYDEASAKNEAELDEVAREQKFQQETEEAEALARGFEAKGKNEYAKEIRDKIAQAQEVRSRRLKCVDFFNPTPEMIANAKESGIDLTDRNVQQMLHDLQEEERNKTSSGQQCESKQSPPSAVESVDSLLKSMSSTEIAQLLSREGIDYHKISDREQFLETARQVLLSKLDDKKETAKPSYASTIVLLAVVWTLLRLYTSGGLSVLGRVAMNSITGADQSSVDQTTKAMDIFDDD</sequence>
<dbReference type="EMBL" id="JAENGY010000232">
    <property type="protein sequence ID" value="KAG6968626.1"/>
    <property type="molecule type" value="Genomic_DNA"/>
</dbReference>
<dbReference type="SMART" id="SM00028">
    <property type="entry name" value="TPR"/>
    <property type="match status" value="3"/>
</dbReference>
<name>A0A8J5IZF5_9STRA</name>
<keyword evidence="4" id="KW-0812">Transmembrane</keyword>
<dbReference type="AlphaFoldDB" id="A0A8J5IZF5"/>
<proteinExistence type="predicted"/>
<organism evidence="5 6">
    <name type="scientific">Phytophthora aleatoria</name>
    <dbReference type="NCBI Taxonomy" id="2496075"/>
    <lineage>
        <taxon>Eukaryota</taxon>
        <taxon>Sar</taxon>
        <taxon>Stramenopiles</taxon>
        <taxon>Oomycota</taxon>
        <taxon>Peronosporomycetes</taxon>
        <taxon>Peronosporales</taxon>
        <taxon>Peronosporaceae</taxon>
        <taxon>Phytophthora</taxon>
    </lineage>
</organism>
<keyword evidence="4" id="KW-0472">Membrane</keyword>
<feature type="transmembrane region" description="Helical" evidence="4">
    <location>
        <begin position="113"/>
        <end position="133"/>
    </location>
</feature>
<keyword evidence="6" id="KW-1185">Reference proteome</keyword>
<keyword evidence="1" id="KW-0677">Repeat</keyword>
<evidence type="ECO:0000313" key="5">
    <source>
        <dbReference type="EMBL" id="KAG6968626.1"/>
    </source>
</evidence>
<feature type="region of interest" description="Disordered" evidence="3">
    <location>
        <begin position="703"/>
        <end position="733"/>
    </location>
</feature>
<comment type="caution">
    <text evidence="5">The sequence shown here is derived from an EMBL/GenBank/DDBJ whole genome shotgun (WGS) entry which is preliminary data.</text>
</comment>
<protein>
    <submittedName>
        <fullName evidence="5">Uncharacterized protein</fullName>
    </submittedName>
</protein>